<accession>A0A4R6P529</accession>
<gene>
    <name evidence="2" type="ORF">DFR75_106177</name>
</gene>
<dbReference type="GO" id="GO:0016787">
    <property type="term" value="F:hydrolase activity"/>
    <property type="evidence" value="ECO:0007669"/>
    <property type="project" value="UniProtKB-KW"/>
</dbReference>
<evidence type="ECO:0000313" key="2">
    <source>
        <dbReference type="EMBL" id="TDP32386.1"/>
    </source>
</evidence>
<evidence type="ECO:0000313" key="3">
    <source>
        <dbReference type="Proteomes" id="UP000295087"/>
    </source>
</evidence>
<dbReference type="Pfam" id="PF00756">
    <property type="entry name" value="Esterase"/>
    <property type="match status" value="1"/>
</dbReference>
<evidence type="ECO:0000256" key="1">
    <source>
        <dbReference type="SAM" id="SignalP"/>
    </source>
</evidence>
<dbReference type="Proteomes" id="UP000295087">
    <property type="component" value="Unassembled WGS sequence"/>
</dbReference>
<dbReference type="Pfam" id="PF08310">
    <property type="entry name" value="LGFP"/>
    <property type="match status" value="4"/>
</dbReference>
<reference evidence="2 3" key="1">
    <citation type="submission" date="2019-03" db="EMBL/GenBank/DDBJ databases">
        <title>Genomic Encyclopedia of Type Strains, Phase IV (KMG-IV): sequencing the most valuable type-strain genomes for metagenomic binning, comparative biology and taxonomic classification.</title>
        <authorList>
            <person name="Goeker M."/>
        </authorList>
    </citation>
    <scope>NUCLEOTIDE SEQUENCE [LARGE SCALE GENOMIC DNA]</scope>
    <source>
        <strain evidence="2 3">DSM 44496</strain>
    </source>
</reference>
<keyword evidence="3" id="KW-1185">Reference proteome</keyword>
<dbReference type="PANTHER" id="PTHR48098">
    <property type="entry name" value="ENTEROCHELIN ESTERASE-RELATED"/>
    <property type="match status" value="1"/>
</dbReference>
<comment type="caution">
    <text evidence="2">The sequence shown here is derived from an EMBL/GenBank/DDBJ whole genome shotgun (WGS) entry which is preliminary data.</text>
</comment>
<protein>
    <submittedName>
        <fullName evidence="2">S-formylglutathione hydrolase FrmB</fullName>
    </submittedName>
</protein>
<dbReference type="InterPro" id="IPR000801">
    <property type="entry name" value="Esterase-like"/>
</dbReference>
<dbReference type="AlphaFoldDB" id="A0A4R6P529"/>
<dbReference type="InterPro" id="IPR050583">
    <property type="entry name" value="Mycobacterial_A85_antigen"/>
</dbReference>
<proteinExistence type="predicted"/>
<name>A0A4R6P529_NOCIG</name>
<dbReference type="Gene3D" id="3.40.50.1820">
    <property type="entry name" value="alpha/beta hydrolase"/>
    <property type="match status" value="1"/>
</dbReference>
<sequence>MLQKHRLRAPIRRILGIAAMTAALLGPALTVPTPAQAAVASVQRVEWLTDRRVALTVFSPAMNTPIQVQMLLARDWHARPDAAFPMMLMLDGLRAQDDENGWTKDADAEGFYADKNVNVVLPVGGQSSFYSDWLEPNNGHVYKWETFLTKELPPVLERDWRTTDVRGVQGLSMGGTAAMNLAGRNPGLMKYVASYSGLLTTTTLGMPQAIEFAVRDAGGFESSAMWGPPGSPEWAAHDPYLLAEKLKGVSMYVSSGSGLAGSHDQAGEIPLLSENWAGTGLEILSRLSTQNFVTKLEKLAIPVQANYRPAGTHSWPYWDFEMRQSWPQAAAALGTEPGGAQCAAGGAIGSVVQVANWLGGCVTGEYAAGAGVVQDFMNGRVFHSAATGTHAVGGRIGGTYAGIGGAASPLGLPTGDEHGLPDGRGRMQTFEGGSIYWTPQTGAQVVRGAFLEEWGRQGFEGGPAGYPLAAEARTPSRDGAVQAFEHGTMFHSAATGAHRVEGFILDKYAQLGFENSPLGFPVSGELPLKDFGRATRFEGGTIYWSPLSGAFAVRPGPLADAWAAQGFENGRLGYPVSDEFTVPGGVQQNFQTGFIVVRDGRSEVHGV</sequence>
<keyword evidence="2" id="KW-0378">Hydrolase</keyword>
<dbReference type="PANTHER" id="PTHR48098:SF1">
    <property type="entry name" value="DIACYLGLYCEROL ACYLTRANSFERASE_MYCOLYLTRANSFERASE AG85A"/>
    <property type="match status" value="1"/>
</dbReference>
<dbReference type="InterPro" id="IPR029058">
    <property type="entry name" value="AB_hydrolase_fold"/>
</dbReference>
<dbReference type="EMBL" id="SNXK01000006">
    <property type="protein sequence ID" value="TDP32386.1"/>
    <property type="molecule type" value="Genomic_DNA"/>
</dbReference>
<keyword evidence="1" id="KW-0732">Signal</keyword>
<organism evidence="2 3">
    <name type="scientific">Nocardia ignorata</name>
    <dbReference type="NCBI Taxonomy" id="145285"/>
    <lineage>
        <taxon>Bacteria</taxon>
        <taxon>Bacillati</taxon>
        <taxon>Actinomycetota</taxon>
        <taxon>Actinomycetes</taxon>
        <taxon>Mycobacteriales</taxon>
        <taxon>Nocardiaceae</taxon>
        <taxon>Nocardia</taxon>
    </lineage>
</organism>
<feature type="chain" id="PRO_5020777263" evidence="1">
    <location>
        <begin position="38"/>
        <end position="607"/>
    </location>
</feature>
<dbReference type="SUPFAM" id="SSF53474">
    <property type="entry name" value="alpha/beta-Hydrolases"/>
    <property type="match status" value="1"/>
</dbReference>
<dbReference type="GO" id="GO:0016747">
    <property type="term" value="F:acyltransferase activity, transferring groups other than amino-acyl groups"/>
    <property type="evidence" value="ECO:0007669"/>
    <property type="project" value="TreeGrafter"/>
</dbReference>
<dbReference type="InterPro" id="IPR013207">
    <property type="entry name" value="LGFP"/>
</dbReference>
<feature type="signal peptide" evidence="1">
    <location>
        <begin position="1"/>
        <end position="37"/>
    </location>
</feature>